<dbReference type="AlphaFoldDB" id="A0AAD5SDV3"/>
<organism evidence="3 4">
    <name type="scientific">Rhizophlyctis rosea</name>
    <dbReference type="NCBI Taxonomy" id="64517"/>
    <lineage>
        <taxon>Eukaryota</taxon>
        <taxon>Fungi</taxon>
        <taxon>Fungi incertae sedis</taxon>
        <taxon>Chytridiomycota</taxon>
        <taxon>Chytridiomycota incertae sedis</taxon>
        <taxon>Chytridiomycetes</taxon>
        <taxon>Rhizophlyctidales</taxon>
        <taxon>Rhizophlyctidaceae</taxon>
        <taxon>Rhizophlyctis</taxon>
    </lineage>
</organism>
<protein>
    <recommendedName>
        <fullName evidence="2">CCHC-type domain-containing protein</fullName>
    </recommendedName>
</protein>
<feature type="domain" description="CCHC-type" evidence="2">
    <location>
        <begin position="339"/>
        <end position="355"/>
    </location>
</feature>
<evidence type="ECO:0000313" key="3">
    <source>
        <dbReference type="EMBL" id="KAJ3051108.1"/>
    </source>
</evidence>
<feature type="compositionally biased region" description="Low complexity" evidence="1">
    <location>
        <begin position="238"/>
        <end position="257"/>
    </location>
</feature>
<feature type="region of interest" description="Disordered" evidence="1">
    <location>
        <begin position="530"/>
        <end position="559"/>
    </location>
</feature>
<proteinExistence type="predicted"/>
<sequence>MNMFTAGDITPLSVYIEDDNLPSPGTALVDAISMLINQRVGGVPTSTIGATSTSTVTSYLIFLVLNFPKYDAKVYEPEEYIEEFKSECNVYRHDDVTKRHLLGHAIREAKGKHLPWFIKEGTTIQDYKAFKKTFLEANRMTGRAAVIQSAKKQLCKHNHARESAGYLKVEDHEVVEQWIDGLTKEQMQDYVAMKDPEGFEEAKKHSLEYKKRVYCKYQKGTSDDSEDNSSEPEEETEVVVTEKTAGKTTKTNTTTKNSPDEVHKIKWVKEVKKQIAELKNAQQPLDKKNDELTSSFRKLSINMAEMRSVVTSMACLIGYGTMNNLNNGGGINRQISEITCFKCQQKVHYASDCKNDPKCQHCGGKHLSREHRLFQQSATIKLLAEEERLGTRQVFSRSSVRVTDESMRLPQCGTQDARVMAATRLREERKEKRLHPYKDKREEKREKTVTIHEPPVIGVLLTFAVLKNETPKKFIDDTQPQQISKDRFAKIDIPLLSRQKSSIIDATATMIEPMEIDTGTAKPAADIKVTENLSGGHDEKKKREPVMDADWLRKNRKKL</sequence>
<dbReference type="GO" id="GO:0008270">
    <property type="term" value="F:zinc ion binding"/>
    <property type="evidence" value="ECO:0007669"/>
    <property type="project" value="InterPro"/>
</dbReference>
<evidence type="ECO:0000256" key="1">
    <source>
        <dbReference type="SAM" id="MobiDB-lite"/>
    </source>
</evidence>
<reference evidence="3" key="1">
    <citation type="submission" date="2020-05" db="EMBL/GenBank/DDBJ databases">
        <title>Phylogenomic resolution of chytrid fungi.</title>
        <authorList>
            <person name="Stajich J.E."/>
            <person name="Amses K."/>
            <person name="Simmons R."/>
            <person name="Seto K."/>
            <person name="Myers J."/>
            <person name="Bonds A."/>
            <person name="Quandt C.A."/>
            <person name="Barry K."/>
            <person name="Liu P."/>
            <person name="Grigoriev I."/>
            <person name="Longcore J.E."/>
            <person name="James T.Y."/>
        </authorList>
    </citation>
    <scope>NUCLEOTIDE SEQUENCE</scope>
    <source>
        <strain evidence="3">JEL0318</strain>
    </source>
</reference>
<feature type="compositionally biased region" description="Basic and acidic residues" evidence="1">
    <location>
        <begin position="536"/>
        <end position="553"/>
    </location>
</feature>
<dbReference type="Proteomes" id="UP001212841">
    <property type="component" value="Unassembled WGS sequence"/>
</dbReference>
<evidence type="ECO:0000313" key="4">
    <source>
        <dbReference type="Proteomes" id="UP001212841"/>
    </source>
</evidence>
<comment type="caution">
    <text evidence="3">The sequence shown here is derived from an EMBL/GenBank/DDBJ whole genome shotgun (WGS) entry which is preliminary data.</text>
</comment>
<feature type="region of interest" description="Disordered" evidence="1">
    <location>
        <begin position="219"/>
        <end position="259"/>
    </location>
</feature>
<accession>A0AAD5SDV3</accession>
<gene>
    <name evidence="3" type="ORF">HK097_007921</name>
</gene>
<evidence type="ECO:0000259" key="2">
    <source>
        <dbReference type="SMART" id="SM00343"/>
    </source>
</evidence>
<dbReference type="InterPro" id="IPR001878">
    <property type="entry name" value="Znf_CCHC"/>
</dbReference>
<feature type="compositionally biased region" description="Acidic residues" evidence="1">
    <location>
        <begin position="223"/>
        <end position="237"/>
    </location>
</feature>
<name>A0AAD5SDV3_9FUNG</name>
<dbReference type="EMBL" id="JADGJD010000434">
    <property type="protein sequence ID" value="KAJ3051108.1"/>
    <property type="molecule type" value="Genomic_DNA"/>
</dbReference>
<dbReference type="GO" id="GO:0003676">
    <property type="term" value="F:nucleic acid binding"/>
    <property type="evidence" value="ECO:0007669"/>
    <property type="project" value="InterPro"/>
</dbReference>
<keyword evidence="4" id="KW-1185">Reference proteome</keyword>
<dbReference type="SMART" id="SM00343">
    <property type="entry name" value="ZnF_C2HC"/>
    <property type="match status" value="1"/>
</dbReference>